<evidence type="ECO:0000256" key="5">
    <source>
        <dbReference type="ARBA" id="ARBA00023002"/>
    </source>
</evidence>
<keyword evidence="5 9" id="KW-0560">Oxidoreductase</keyword>
<dbReference type="NCBIfam" id="NF009114">
    <property type="entry name" value="PRK12464.1"/>
    <property type="match status" value="1"/>
</dbReference>
<dbReference type="GO" id="GO:0030604">
    <property type="term" value="F:1-deoxy-D-xylulose-5-phosphate reductoisomerase activity"/>
    <property type="evidence" value="ECO:0007669"/>
    <property type="project" value="UniProtKB-UniRule"/>
</dbReference>
<dbReference type="AlphaFoldDB" id="A0A6S6SNU6"/>
<dbReference type="Pfam" id="PF02670">
    <property type="entry name" value="DXP_reductoisom"/>
    <property type="match status" value="1"/>
</dbReference>
<dbReference type="EMBL" id="CACVAT010000105">
    <property type="protein sequence ID" value="CAA6807117.1"/>
    <property type="molecule type" value="Genomic_DNA"/>
</dbReference>
<comment type="cofactor">
    <cofactor evidence="9">
        <name>Mg(2+)</name>
        <dbReference type="ChEBI" id="CHEBI:18420"/>
    </cofactor>
    <cofactor evidence="9">
        <name>Mn(2+)</name>
        <dbReference type="ChEBI" id="CHEBI:29035"/>
    </cofactor>
</comment>
<accession>A0A6S6SNU6</accession>
<comment type="similarity">
    <text evidence="2 9">Belongs to the DXR family.</text>
</comment>
<feature type="binding site" evidence="9">
    <location>
        <position position="218"/>
    </location>
    <ligand>
        <name>1-deoxy-D-xylulose 5-phosphate</name>
        <dbReference type="ChEBI" id="CHEBI:57792"/>
    </ligand>
</feature>
<feature type="binding site" evidence="9">
    <location>
        <position position="136"/>
    </location>
    <ligand>
        <name>1-deoxy-D-xylulose 5-phosphate</name>
        <dbReference type="ChEBI" id="CHEBI:57792"/>
    </ligand>
</feature>
<dbReference type="NCBIfam" id="TIGR00243">
    <property type="entry name" value="Dxr"/>
    <property type="match status" value="1"/>
</dbReference>
<dbReference type="Gene3D" id="1.10.1740.10">
    <property type="match status" value="1"/>
</dbReference>
<feature type="binding site" evidence="9">
    <location>
        <position position="137"/>
    </location>
    <ligand>
        <name>NADPH</name>
        <dbReference type="ChEBI" id="CHEBI:57783"/>
    </ligand>
</feature>
<evidence type="ECO:0000256" key="7">
    <source>
        <dbReference type="ARBA" id="ARBA00023229"/>
    </source>
</evidence>
<keyword evidence="4 9" id="KW-0521">NADP</keyword>
<dbReference type="EC" id="1.1.1.267" evidence="9"/>
<organism evidence="13">
    <name type="scientific">uncultured Thiotrichaceae bacterium</name>
    <dbReference type="NCBI Taxonomy" id="298394"/>
    <lineage>
        <taxon>Bacteria</taxon>
        <taxon>Pseudomonadati</taxon>
        <taxon>Pseudomonadota</taxon>
        <taxon>Gammaproteobacteria</taxon>
        <taxon>Thiotrichales</taxon>
        <taxon>Thiotrichaceae</taxon>
        <taxon>environmental samples</taxon>
    </lineage>
</organism>
<dbReference type="PANTHER" id="PTHR30525:SF0">
    <property type="entry name" value="1-DEOXY-D-XYLULOSE 5-PHOSPHATE REDUCTOISOMERASE, CHLOROPLASTIC"/>
    <property type="match status" value="1"/>
</dbReference>
<comment type="caution">
    <text evidence="9">Lacks conserved residue(s) required for the propagation of feature annotation.</text>
</comment>
<feature type="domain" description="1-deoxy-D-xylulose 5-phosphate reductoisomerase N-terminal" evidence="10">
    <location>
        <begin position="15"/>
        <end position="143"/>
    </location>
</feature>
<feature type="binding site" evidence="9">
    <location>
        <position position="236"/>
    </location>
    <ligand>
        <name>1-deoxy-D-xylulose 5-phosphate</name>
        <dbReference type="ChEBI" id="CHEBI:57792"/>
    </ligand>
</feature>
<evidence type="ECO:0000259" key="12">
    <source>
        <dbReference type="Pfam" id="PF13288"/>
    </source>
</evidence>
<dbReference type="Gene3D" id="3.40.50.720">
    <property type="entry name" value="NAD(P)-binding Rossmann-like Domain"/>
    <property type="match status" value="1"/>
</dbReference>
<feature type="binding site" evidence="9">
    <location>
        <position position="231"/>
    </location>
    <ligand>
        <name>1-deoxy-D-xylulose 5-phosphate</name>
        <dbReference type="ChEBI" id="CHEBI:57792"/>
    </ligand>
</feature>
<evidence type="ECO:0000313" key="13">
    <source>
        <dbReference type="EMBL" id="CAA6807117.1"/>
    </source>
</evidence>
<evidence type="ECO:0000259" key="11">
    <source>
        <dbReference type="Pfam" id="PF08436"/>
    </source>
</evidence>
<evidence type="ECO:0000256" key="4">
    <source>
        <dbReference type="ARBA" id="ARBA00022857"/>
    </source>
</evidence>
<feature type="domain" description="1-deoxy-D-xylulose 5-phosphate reductoisomerase C-terminal" evidence="11">
    <location>
        <begin position="157"/>
        <end position="248"/>
    </location>
</feature>
<dbReference type="SUPFAM" id="SSF55347">
    <property type="entry name" value="Glyceraldehyde-3-phosphate dehydrogenase-like, C-terminal domain"/>
    <property type="match status" value="1"/>
</dbReference>
<keyword evidence="9" id="KW-0460">Magnesium</keyword>
<feature type="binding site" evidence="9">
    <location>
        <position position="195"/>
    </location>
    <ligand>
        <name>1-deoxy-D-xylulose 5-phosphate</name>
        <dbReference type="ChEBI" id="CHEBI:57792"/>
    </ligand>
</feature>
<feature type="binding site" evidence="9">
    <location>
        <position position="22"/>
    </location>
    <ligand>
        <name>NADPH</name>
        <dbReference type="ChEBI" id="CHEBI:57783"/>
    </ligand>
</feature>
<dbReference type="InterPro" id="IPR013644">
    <property type="entry name" value="DXP_reductoisomerase_C"/>
</dbReference>
<evidence type="ECO:0000259" key="10">
    <source>
        <dbReference type="Pfam" id="PF02670"/>
    </source>
</evidence>
<name>A0A6S6SNU6_9GAMM</name>
<evidence type="ECO:0000256" key="9">
    <source>
        <dbReference type="HAMAP-Rule" id="MF_00183"/>
    </source>
</evidence>
<dbReference type="Pfam" id="PF08436">
    <property type="entry name" value="DXP_redisom_C"/>
    <property type="match status" value="1"/>
</dbReference>
<dbReference type="SUPFAM" id="SSF51735">
    <property type="entry name" value="NAD(P)-binding Rossmann-fold domains"/>
    <property type="match status" value="1"/>
</dbReference>
<evidence type="ECO:0000256" key="8">
    <source>
        <dbReference type="ARBA" id="ARBA00048543"/>
    </source>
</evidence>
<dbReference type="InterPro" id="IPR013512">
    <property type="entry name" value="DXP_reductoisomerase_N"/>
</dbReference>
<comment type="pathway">
    <text evidence="1 9">Isoprenoid biosynthesis; isopentenyl diphosphate biosynthesis via DXP pathway; isopentenyl diphosphate from 1-deoxy-D-xylulose 5-phosphate: step 1/6.</text>
</comment>
<sequence>MDHGLIMSTISSKAITVLGATGSIGVSTLDVVARHPDKFHIYALTANRNIEKLFEQCQQFQPKYAVMVDEFAAEKLQDLLRNAGSETKVLAGVAALESVSSDAPVDYVMAAIVGAAGLLPTLAAARAGKRVLLANKEALVMSGRLFMDAVKEHGAELLPIDSEHNAIFQCMPAATKNGQVVNHLAGVERILLTASGGPFRTWPMDQLYDVTPEQAVAHPNWDMGQKISVDSATLMNKGLEVIEACWLFSVSTESIEVVVHPQSTIHSMVSYNDGSVLAQMGNPDMRTPIAYGLGWPDRLVSGVKPLDIFSTARLDFEQPDLRRFPCLRLACEAHAAGGYTTIALNAANEIAVQAFLDQSIGFMDIPRLIEDVMQSAEFGTPHQLEDIIIQDEDSRKAASFWVKKKKMH</sequence>
<feature type="binding site" evidence="9">
    <location>
        <position position="21"/>
    </location>
    <ligand>
        <name>NADPH</name>
        <dbReference type="ChEBI" id="CHEBI:57783"/>
    </ligand>
</feature>
<evidence type="ECO:0000256" key="2">
    <source>
        <dbReference type="ARBA" id="ARBA00006825"/>
    </source>
</evidence>
<dbReference type="GO" id="GO:0051484">
    <property type="term" value="P:isopentenyl diphosphate biosynthetic process, methylerythritol 4-phosphate pathway involved in terpenoid biosynthetic process"/>
    <property type="evidence" value="ECO:0007669"/>
    <property type="project" value="UniProtKB-ARBA"/>
</dbReference>
<feature type="binding site" evidence="9">
    <location>
        <position position="49"/>
    </location>
    <ligand>
        <name>NADPH</name>
        <dbReference type="ChEBI" id="CHEBI:57783"/>
    </ligand>
</feature>
<dbReference type="Pfam" id="PF13288">
    <property type="entry name" value="DXPR_C"/>
    <property type="match status" value="1"/>
</dbReference>
<reference evidence="13" key="1">
    <citation type="submission" date="2020-01" db="EMBL/GenBank/DDBJ databases">
        <authorList>
            <person name="Meier V. D."/>
            <person name="Meier V D."/>
        </authorList>
    </citation>
    <scope>NUCLEOTIDE SEQUENCE</scope>
    <source>
        <strain evidence="13">HLG_WM_MAG_09</strain>
    </source>
</reference>
<feature type="binding site" evidence="9">
    <location>
        <position position="237"/>
    </location>
    <ligand>
        <name>1-deoxy-D-xylulose 5-phosphate</name>
        <dbReference type="ChEBI" id="CHEBI:57792"/>
    </ligand>
</feature>
<feature type="binding site" evidence="9">
    <location>
        <position position="23"/>
    </location>
    <ligand>
        <name>NADPH</name>
        <dbReference type="ChEBI" id="CHEBI:57783"/>
    </ligand>
</feature>
<dbReference type="InterPro" id="IPR036291">
    <property type="entry name" value="NAD(P)-bd_dom_sf"/>
</dbReference>
<dbReference type="GO" id="GO:0070402">
    <property type="term" value="F:NADPH binding"/>
    <property type="evidence" value="ECO:0007669"/>
    <property type="project" value="InterPro"/>
</dbReference>
<proteinExistence type="inferred from homology"/>
<feature type="binding site" evidence="9">
    <location>
        <position position="24"/>
    </location>
    <ligand>
        <name>NADPH</name>
        <dbReference type="ChEBI" id="CHEBI:57783"/>
    </ligand>
</feature>
<feature type="binding site" evidence="9">
    <location>
        <position position="48"/>
    </location>
    <ligand>
        <name>NADPH</name>
        <dbReference type="ChEBI" id="CHEBI:57783"/>
    </ligand>
</feature>
<dbReference type="FunFam" id="3.40.50.720:FF:000045">
    <property type="entry name" value="1-deoxy-D-xylulose 5-phosphate reductoisomerase"/>
    <property type="match status" value="1"/>
</dbReference>
<feature type="binding site" evidence="9">
    <location>
        <position position="135"/>
    </location>
    <ligand>
        <name>NADPH</name>
        <dbReference type="ChEBI" id="CHEBI:57783"/>
    </ligand>
</feature>
<feature type="binding site" evidence="9">
    <location>
        <position position="240"/>
    </location>
    <ligand>
        <name>1-deoxy-D-xylulose 5-phosphate</name>
        <dbReference type="ChEBI" id="CHEBI:57792"/>
    </ligand>
</feature>
<evidence type="ECO:0000256" key="3">
    <source>
        <dbReference type="ARBA" id="ARBA00022723"/>
    </source>
</evidence>
<dbReference type="UniPathway" id="UPA00056">
    <property type="reaction ID" value="UER00092"/>
</dbReference>
<dbReference type="PIRSF" id="PIRSF006205">
    <property type="entry name" value="Dxp_reductismrs"/>
    <property type="match status" value="1"/>
</dbReference>
<keyword evidence="13" id="KW-0413">Isomerase</keyword>
<feature type="binding site" evidence="9">
    <location>
        <position position="240"/>
    </location>
    <ligand>
        <name>Mn(2+)</name>
        <dbReference type="ChEBI" id="CHEBI:29035"/>
    </ligand>
</feature>
<keyword evidence="6 9" id="KW-0464">Manganese</keyword>
<feature type="binding site" evidence="9">
    <location>
        <position position="163"/>
    </location>
    <ligand>
        <name>1-deoxy-D-xylulose 5-phosphate</name>
        <dbReference type="ChEBI" id="CHEBI:57792"/>
    </ligand>
</feature>
<feature type="binding site" evidence="9">
    <location>
        <position position="161"/>
    </location>
    <ligand>
        <name>Mn(2+)</name>
        <dbReference type="ChEBI" id="CHEBI:29035"/>
    </ligand>
</feature>
<dbReference type="InterPro" id="IPR036169">
    <property type="entry name" value="DXPR_C_sf"/>
</dbReference>
<protein>
    <recommendedName>
        <fullName evidence="9">1-deoxy-D-xylulose 5-phosphate reductoisomerase</fullName>
        <shortName evidence="9">DXP reductoisomerase</shortName>
        <ecNumber evidence="9">1.1.1.267</ecNumber>
    </recommendedName>
    <alternativeName>
        <fullName evidence="9">1-deoxyxylulose-5-phosphate reductoisomerase</fullName>
    </alternativeName>
    <alternativeName>
        <fullName evidence="9">2-C-methyl-D-erythritol 4-phosphate synthase</fullName>
    </alternativeName>
</protein>
<feature type="binding site" evidence="9">
    <location>
        <position position="224"/>
    </location>
    <ligand>
        <name>NADPH</name>
        <dbReference type="ChEBI" id="CHEBI:57783"/>
    </ligand>
</feature>
<evidence type="ECO:0000256" key="6">
    <source>
        <dbReference type="ARBA" id="ARBA00023211"/>
    </source>
</evidence>
<feature type="binding site" evidence="9">
    <location>
        <position position="162"/>
    </location>
    <ligand>
        <name>1-deoxy-D-xylulose 5-phosphate</name>
        <dbReference type="ChEBI" id="CHEBI:57792"/>
    </ligand>
</feature>
<feature type="domain" description="DXP reductoisomerase C-terminal" evidence="12">
    <location>
        <begin position="280"/>
        <end position="396"/>
    </location>
</feature>
<keyword evidence="3 9" id="KW-0479">Metal-binding</keyword>
<comment type="catalytic activity">
    <reaction evidence="8">
        <text>2-C-methyl-D-erythritol 4-phosphate + NADP(+) = 1-deoxy-D-xylulose 5-phosphate + NADPH + H(+)</text>
        <dbReference type="Rhea" id="RHEA:13717"/>
        <dbReference type="ChEBI" id="CHEBI:15378"/>
        <dbReference type="ChEBI" id="CHEBI:57783"/>
        <dbReference type="ChEBI" id="CHEBI:57792"/>
        <dbReference type="ChEBI" id="CHEBI:58262"/>
        <dbReference type="ChEBI" id="CHEBI:58349"/>
        <dbReference type="EC" id="1.1.1.267"/>
    </reaction>
    <physiologicalReaction direction="right-to-left" evidence="8">
        <dbReference type="Rhea" id="RHEA:13719"/>
    </physiologicalReaction>
</comment>
<comment type="function">
    <text evidence="9">Catalyzes the NADPH-dependent rearrangement and reduction of 1-deoxy-D-xylulose-5-phosphate (DXP) to 2-C-methyl-D-erythritol 4-phosphate (MEP).</text>
</comment>
<dbReference type="GO" id="GO:0030145">
    <property type="term" value="F:manganese ion binding"/>
    <property type="evidence" value="ECO:0007669"/>
    <property type="project" value="TreeGrafter"/>
</dbReference>
<gene>
    <name evidence="9" type="primary">dxr</name>
    <name evidence="13" type="ORF">HELGO_WM11514</name>
</gene>
<dbReference type="InterPro" id="IPR026877">
    <property type="entry name" value="DXPR_C"/>
</dbReference>
<dbReference type="HAMAP" id="MF_00183">
    <property type="entry name" value="DXP_reductoisom"/>
    <property type="match status" value="1"/>
</dbReference>
<evidence type="ECO:0000256" key="1">
    <source>
        <dbReference type="ARBA" id="ARBA00005094"/>
    </source>
</evidence>
<dbReference type="InterPro" id="IPR003821">
    <property type="entry name" value="DXP_reductoisomerase"/>
</dbReference>
<dbReference type="NCBIfam" id="NF003938">
    <property type="entry name" value="PRK05447.1-1"/>
    <property type="match status" value="1"/>
</dbReference>
<keyword evidence="7 9" id="KW-0414">Isoprene biosynthesis</keyword>
<dbReference type="SUPFAM" id="SSF69055">
    <property type="entry name" value="1-deoxy-D-xylulose-5-phosphate reductoisomerase, C-terminal domain"/>
    <property type="match status" value="1"/>
</dbReference>
<dbReference type="GO" id="GO:0016853">
    <property type="term" value="F:isomerase activity"/>
    <property type="evidence" value="ECO:0007669"/>
    <property type="project" value="UniProtKB-KW"/>
</dbReference>
<feature type="binding site" evidence="9">
    <location>
        <position position="163"/>
    </location>
    <ligand>
        <name>Mn(2+)</name>
        <dbReference type="ChEBI" id="CHEBI:29035"/>
    </ligand>
</feature>
<dbReference type="PANTHER" id="PTHR30525">
    <property type="entry name" value="1-DEOXY-D-XYLULOSE 5-PHOSPHATE REDUCTOISOMERASE"/>
    <property type="match status" value="1"/>
</dbReference>